<dbReference type="Proteomes" id="UP000295504">
    <property type="component" value="Unassembled WGS sequence"/>
</dbReference>
<name>A0A4R2TQX9_9FIRM</name>
<keyword evidence="1" id="KW-0472">Membrane</keyword>
<evidence type="ECO:0000313" key="2">
    <source>
        <dbReference type="EMBL" id="TCQ05217.1"/>
    </source>
</evidence>
<keyword evidence="3" id="KW-1185">Reference proteome</keyword>
<dbReference type="EMBL" id="SLYC01000005">
    <property type="protein sequence ID" value="TCQ05217.1"/>
    <property type="molecule type" value="Genomic_DNA"/>
</dbReference>
<feature type="transmembrane region" description="Helical" evidence="1">
    <location>
        <begin position="47"/>
        <end position="69"/>
    </location>
</feature>
<dbReference type="RefSeq" id="WP_132847688.1">
    <property type="nucleotide sequence ID" value="NZ_CP058648.1"/>
</dbReference>
<evidence type="ECO:0000256" key="1">
    <source>
        <dbReference type="SAM" id="Phobius"/>
    </source>
</evidence>
<keyword evidence="1" id="KW-0812">Transmembrane</keyword>
<proteinExistence type="predicted"/>
<gene>
    <name evidence="2" type="ORF">EDD79_100532</name>
</gene>
<organism evidence="2 3">
    <name type="scientific">Serpentinicella alkaliphila</name>
    <dbReference type="NCBI Taxonomy" id="1734049"/>
    <lineage>
        <taxon>Bacteria</taxon>
        <taxon>Bacillati</taxon>
        <taxon>Bacillota</taxon>
        <taxon>Clostridia</taxon>
        <taxon>Peptostreptococcales</taxon>
        <taxon>Natronincolaceae</taxon>
        <taxon>Serpentinicella</taxon>
    </lineage>
</organism>
<keyword evidence="1" id="KW-1133">Transmembrane helix</keyword>
<reference evidence="2 3" key="1">
    <citation type="submission" date="2019-03" db="EMBL/GenBank/DDBJ databases">
        <title>Genomic Encyclopedia of Type Strains, Phase IV (KMG-IV): sequencing the most valuable type-strain genomes for metagenomic binning, comparative biology and taxonomic classification.</title>
        <authorList>
            <person name="Goeker M."/>
        </authorList>
    </citation>
    <scope>NUCLEOTIDE SEQUENCE [LARGE SCALE GENOMIC DNA]</scope>
    <source>
        <strain evidence="2 3">DSM 100013</strain>
    </source>
</reference>
<protein>
    <submittedName>
        <fullName evidence="2">Uncharacterized protein</fullName>
    </submittedName>
</protein>
<dbReference type="AlphaFoldDB" id="A0A4R2TQX9"/>
<sequence length="80" mass="8444">MFMVAGSLGVLPNPLHGSVFFLTHVLPLASAIVNKSEAIAVQSIESALFGCGVLLLITTSILSISAKVIERIVKRRQGLV</sequence>
<comment type="caution">
    <text evidence="2">The sequence shown here is derived from an EMBL/GenBank/DDBJ whole genome shotgun (WGS) entry which is preliminary data.</text>
</comment>
<accession>A0A4R2TQX9</accession>
<evidence type="ECO:0000313" key="3">
    <source>
        <dbReference type="Proteomes" id="UP000295504"/>
    </source>
</evidence>